<dbReference type="SUPFAM" id="SSF52266">
    <property type="entry name" value="SGNH hydrolase"/>
    <property type="match status" value="1"/>
</dbReference>
<proteinExistence type="predicted"/>
<protein>
    <submittedName>
        <fullName evidence="4">SGNH/GDSL hydrolase family protein</fullName>
    </submittedName>
</protein>
<name>A0ABW4QLP5_9BACL</name>
<keyword evidence="2" id="KW-0732">Signal</keyword>
<dbReference type="Pfam" id="PF13472">
    <property type="entry name" value="Lipase_GDSL_2"/>
    <property type="match status" value="1"/>
</dbReference>
<feature type="signal peptide" evidence="2">
    <location>
        <begin position="1"/>
        <end position="26"/>
    </location>
</feature>
<dbReference type="GO" id="GO:0016787">
    <property type="term" value="F:hydrolase activity"/>
    <property type="evidence" value="ECO:0007669"/>
    <property type="project" value="UniProtKB-KW"/>
</dbReference>
<accession>A0ABW4QLP5</accession>
<dbReference type="InterPro" id="IPR036514">
    <property type="entry name" value="SGNH_hydro_sf"/>
</dbReference>
<feature type="region of interest" description="Disordered" evidence="1">
    <location>
        <begin position="267"/>
        <end position="290"/>
    </location>
</feature>
<sequence length="303" mass="32669">MSRLKKYTIACLTAVLLAFSALPAAAEIQLPAAYVALGDSLAAGQTPNSEIDAGYADLIAQELARQQPVAFFSKDLAFPGFTTEDVLERVKSEEAKDLLASANIITLSAGANDLLRLVQADSEQGSLAFPQIQADFALNNARENLDEILAELKKRAPDADVYVMGYYFAYPHARESQKAGTAKQLDLLNVILKQSAEKAGAVFVPVQGAFGNDSVDKVPNAADVHPNFKGYQAMANAFLDSYQKGWKVENGELPKAAPLSFEEITAQQESDRESAISGNPAASRPSEGLEEEYYALREALPYV</sequence>
<evidence type="ECO:0000256" key="2">
    <source>
        <dbReference type="SAM" id="SignalP"/>
    </source>
</evidence>
<dbReference type="EMBL" id="JBHUFW010000014">
    <property type="protein sequence ID" value="MFD1864572.1"/>
    <property type="molecule type" value="Genomic_DNA"/>
</dbReference>
<dbReference type="InterPro" id="IPR013830">
    <property type="entry name" value="SGNH_hydro"/>
</dbReference>
<dbReference type="Proteomes" id="UP001597273">
    <property type="component" value="Unassembled WGS sequence"/>
</dbReference>
<dbReference type="RefSeq" id="WP_377340700.1">
    <property type="nucleotide sequence ID" value="NZ_JBHUFW010000014.1"/>
</dbReference>
<evidence type="ECO:0000259" key="3">
    <source>
        <dbReference type="Pfam" id="PF13472"/>
    </source>
</evidence>
<organism evidence="4 5">
    <name type="scientific">Planococcus chinensis</name>
    <dbReference type="NCBI Taxonomy" id="272917"/>
    <lineage>
        <taxon>Bacteria</taxon>
        <taxon>Bacillati</taxon>
        <taxon>Bacillota</taxon>
        <taxon>Bacilli</taxon>
        <taxon>Bacillales</taxon>
        <taxon>Caryophanaceae</taxon>
        <taxon>Planococcus</taxon>
    </lineage>
</organism>
<dbReference type="PANTHER" id="PTHR30383:SF5">
    <property type="entry name" value="SGNH HYDROLASE-TYPE ESTERASE DOMAIN-CONTAINING PROTEIN"/>
    <property type="match status" value="1"/>
</dbReference>
<evidence type="ECO:0000313" key="5">
    <source>
        <dbReference type="Proteomes" id="UP001597273"/>
    </source>
</evidence>
<evidence type="ECO:0000256" key="1">
    <source>
        <dbReference type="SAM" id="MobiDB-lite"/>
    </source>
</evidence>
<dbReference type="InterPro" id="IPR051532">
    <property type="entry name" value="Ester_Hydrolysis_Enzymes"/>
</dbReference>
<keyword evidence="4" id="KW-0378">Hydrolase</keyword>
<comment type="caution">
    <text evidence="4">The sequence shown here is derived from an EMBL/GenBank/DDBJ whole genome shotgun (WGS) entry which is preliminary data.</text>
</comment>
<gene>
    <name evidence="4" type="ORF">ACFSDB_16840</name>
</gene>
<feature type="domain" description="SGNH hydrolase-type esterase" evidence="3">
    <location>
        <begin position="36"/>
        <end position="233"/>
    </location>
</feature>
<dbReference type="Gene3D" id="3.40.50.1110">
    <property type="entry name" value="SGNH hydrolase"/>
    <property type="match status" value="1"/>
</dbReference>
<dbReference type="PANTHER" id="PTHR30383">
    <property type="entry name" value="THIOESTERASE 1/PROTEASE 1/LYSOPHOSPHOLIPASE L1"/>
    <property type="match status" value="1"/>
</dbReference>
<reference evidence="5" key="1">
    <citation type="journal article" date="2019" name="Int. J. Syst. Evol. Microbiol.">
        <title>The Global Catalogue of Microorganisms (GCM) 10K type strain sequencing project: providing services to taxonomists for standard genome sequencing and annotation.</title>
        <authorList>
            <consortium name="The Broad Institute Genomics Platform"/>
            <consortium name="The Broad Institute Genome Sequencing Center for Infectious Disease"/>
            <person name="Wu L."/>
            <person name="Ma J."/>
        </authorList>
    </citation>
    <scope>NUCLEOTIDE SEQUENCE [LARGE SCALE GENOMIC DNA]</scope>
    <source>
        <strain evidence="5">CGMCC 1.15475</strain>
    </source>
</reference>
<evidence type="ECO:0000313" key="4">
    <source>
        <dbReference type="EMBL" id="MFD1864572.1"/>
    </source>
</evidence>
<feature type="chain" id="PRO_5045576104" evidence="2">
    <location>
        <begin position="27"/>
        <end position="303"/>
    </location>
</feature>
<keyword evidence="5" id="KW-1185">Reference proteome</keyword>